<proteinExistence type="predicted"/>
<dbReference type="EMBL" id="BEGY01000018">
    <property type="protein sequence ID" value="GAX76627.1"/>
    <property type="molecule type" value="Genomic_DNA"/>
</dbReference>
<gene>
    <name evidence="3" type="ORF">CEUSTIGMA_g4073.t1</name>
</gene>
<comment type="caution">
    <text evidence="3">The sequence shown here is derived from an EMBL/GenBank/DDBJ whole genome shotgun (WGS) entry which is preliminary data.</text>
</comment>
<sequence length="139" mass="14615">MATCAGVMIGQSLCHPYLGVSCFGGATTASIRRSKRKPNGSDSGSSDDEDFSGGSGDGNGGSGAGGSGRWWSSWGSGFPGDDAQPFHPLQPFFYQIERALYDLGWVWLLISALSILQALLFVLNLLSSKRLASVSPSHL</sequence>
<evidence type="ECO:0000256" key="2">
    <source>
        <dbReference type="SAM" id="Phobius"/>
    </source>
</evidence>
<reference evidence="3 4" key="1">
    <citation type="submission" date="2017-08" db="EMBL/GenBank/DDBJ databases">
        <title>Acidophilic green algal genome provides insights into adaptation to an acidic environment.</title>
        <authorList>
            <person name="Hirooka S."/>
            <person name="Hirose Y."/>
            <person name="Kanesaki Y."/>
            <person name="Higuchi S."/>
            <person name="Fujiwara T."/>
            <person name="Onuma R."/>
            <person name="Era A."/>
            <person name="Ohbayashi R."/>
            <person name="Uzuka A."/>
            <person name="Nozaki H."/>
            <person name="Yoshikawa H."/>
            <person name="Miyagishima S.Y."/>
        </authorList>
    </citation>
    <scope>NUCLEOTIDE SEQUENCE [LARGE SCALE GENOMIC DNA]</scope>
    <source>
        <strain evidence="3 4">NIES-2499</strain>
    </source>
</reference>
<dbReference type="Proteomes" id="UP000232323">
    <property type="component" value="Unassembled WGS sequence"/>
</dbReference>
<keyword evidence="4" id="KW-1185">Reference proteome</keyword>
<keyword evidence="2" id="KW-1133">Transmembrane helix</keyword>
<evidence type="ECO:0000256" key="1">
    <source>
        <dbReference type="SAM" id="MobiDB-lite"/>
    </source>
</evidence>
<evidence type="ECO:0000313" key="4">
    <source>
        <dbReference type="Proteomes" id="UP000232323"/>
    </source>
</evidence>
<keyword evidence="2" id="KW-0812">Transmembrane</keyword>
<accession>A0A250X0M8</accession>
<keyword evidence="2" id="KW-0472">Membrane</keyword>
<dbReference type="AlphaFoldDB" id="A0A250X0M8"/>
<name>A0A250X0M8_9CHLO</name>
<evidence type="ECO:0000313" key="3">
    <source>
        <dbReference type="EMBL" id="GAX76627.1"/>
    </source>
</evidence>
<protein>
    <submittedName>
        <fullName evidence="3">Uncharacterized protein</fullName>
    </submittedName>
</protein>
<feature type="region of interest" description="Disordered" evidence="1">
    <location>
        <begin position="31"/>
        <end position="76"/>
    </location>
</feature>
<feature type="compositionally biased region" description="Gly residues" evidence="1">
    <location>
        <begin position="53"/>
        <end position="68"/>
    </location>
</feature>
<feature type="transmembrane region" description="Helical" evidence="2">
    <location>
        <begin position="105"/>
        <end position="126"/>
    </location>
</feature>
<organism evidence="3 4">
    <name type="scientific">Chlamydomonas eustigma</name>
    <dbReference type="NCBI Taxonomy" id="1157962"/>
    <lineage>
        <taxon>Eukaryota</taxon>
        <taxon>Viridiplantae</taxon>
        <taxon>Chlorophyta</taxon>
        <taxon>core chlorophytes</taxon>
        <taxon>Chlorophyceae</taxon>
        <taxon>CS clade</taxon>
        <taxon>Chlamydomonadales</taxon>
        <taxon>Chlamydomonadaceae</taxon>
        <taxon>Chlamydomonas</taxon>
    </lineage>
</organism>